<evidence type="ECO:0000313" key="6">
    <source>
        <dbReference type="RefSeq" id="XP_009785661.1"/>
    </source>
</evidence>
<protein>
    <submittedName>
        <fullName evidence="6">Uncharacterized protein LOC104233898</fullName>
    </submittedName>
</protein>
<keyword evidence="2" id="KW-0689">Ribosomal protein</keyword>
<reference evidence="6" key="2">
    <citation type="submission" date="2025-08" db="UniProtKB">
        <authorList>
            <consortium name="RefSeq"/>
        </authorList>
    </citation>
    <scope>IDENTIFICATION</scope>
    <source>
        <tissue evidence="6">Leaf</tissue>
    </source>
</reference>
<accession>A0A1U7X7K6</accession>
<evidence type="ECO:0000256" key="2">
    <source>
        <dbReference type="ARBA" id="ARBA00022980"/>
    </source>
</evidence>
<dbReference type="InterPro" id="IPR050323">
    <property type="entry name" value="Ribosomal_protein_uL10"/>
</dbReference>
<dbReference type="GO" id="GO:0002181">
    <property type="term" value="P:cytoplasmic translation"/>
    <property type="evidence" value="ECO:0007669"/>
    <property type="project" value="TreeGrafter"/>
</dbReference>
<dbReference type="AlphaFoldDB" id="A0A1U7X7K6"/>
<sequence>MRRGKIEGSGIFAFAIAMVFPRSRRRVAWAVYKFAKWFWSIGHRFEVFEPVMELQSEGTAGAGSKKRRWNHRCDQRGDQLKLQKRLKEHTYGSAGARMRPQKRKWALSENRRCSGLDHRSSTAGVEIGPLVQKAWVRSLAYKNVLAIAIETDYSFPLADKVKEYLEDPSKFVVVTAAPVAAAGFGDVPAAAKEEEKDEPTEQSDDDTGFSLFD</sequence>
<dbReference type="GO" id="GO:0070180">
    <property type="term" value="F:large ribosomal subunit rRNA binding"/>
    <property type="evidence" value="ECO:0007669"/>
    <property type="project" value="TreeGrafter"/>
</dbReference>
<name>A0A1U7X7K6_NICSY</name>
<evidence type="ECO:0000256" key="4">
    <source>
        <dbReference type="SAM" id="MobiDB-lite"/>
    </source>
</evidence>
<proteinExistence type="inferred from homology"/>
<dbReference type="GO" id="GO:0000027">
    <property type="term" value="P:ribosomal large subunit assembly"/>
    <property type="evidence" value="ECO:0007669"/>
    <property type="project" value="TreeGrafter"/>
</dbReference>
<dbReference type="PANTHER" id="PTHR45699:SF3">
    <property type="entry name" value="LARGE RIBOSOMAL SUBUNIT PROTEIN UL10"/>
    <property type="match status" value="1"/>
</dbReference>
<organism evidence="5 6">
    <name type="scientific">Nicotiana sylvestris</name>
    <name type="common">Wood tobacco</name>
    <name type="synonym">South American tobacco</name>
    <dbReference type="NCBI Taxonomy" id="4096"/>
    <lineage>
        <taxon>Eukaryota</taxon>
        <taxon>Viridiplantae</taxon>
        <taxon>Streptophyta</taxon>
        <taxon>Embryophyta</taxon>
        <taxon>Tracheophyta</taxon>
        <taxon>Spermatophyta</taxon>
        <taxon>Magnoliopsida</taxon>
        <taxon>eudicotyledons</taxon>
        <taxon>Gunneridae</taxon>
        <taxon>Pentapetalae</taxon>
        <taxon>asterids</taxon>
        <taxon>lamiids</taxon>
        <taxon>Solanales</taxon>
        <taxon>Solanaceae</taxon>
        <taxon>Nicotianoideae</taxon>
        <taxon>Nicotianeae</taxon>
        <taxon>Nicotiana</taxon>
    </lineage>
</organism>
<comment type="similarity">
    <text evidence="1">Belongs to the universal ribosomal protein uL10 family.</text>
</comment>
<evidence type="ECO:0000256" key="1">
    <source>
        <dbReference type="ARBA" id="ARBA00008889"/>
    </source>
</evidence>
<dbReference type="Pfam" id="PF00428">
    <property type="entry name" value="Ribosomal_60s"/>
    <property type="match status" value="1"/>
</dbReference>
<gene>
    <name evidence="6" type="primary">LOC104233898</name>
</gene>
<dbReference type="Proteomes" id="UP000189701">
    <property type="component" value="Unplaced"/>
</dbReference>
<dbReference type="eggNOG" id="KOG0815">
    <property type="taxonomic scope" value="Eukaryota"/>
</dbReference>
<dbReference type="PANTHER" id="PTHR45699">
    <property type="entry name" value="60S ACIDIC RIBOSOMAL PROTEIN P0"/>
    <property type="match status" value="1"/>
</dbReference>
<reference evidence="5" key="1">
    <citation type="journal article" date="2013" name="Genome Biol.">
        <title>Reference genomes and transcriptomes of Nicotiana sylvestris and Nicotiana tomentosiformis.</title>
        <authorList>
            <person name="Sierro N."/>
            <person name="Battey J.N."/>
            <person name="Ouadi S."/>
            <person name="Bovet L."/>
            <person name="Goepfert S."/>
            <person name="Bakaher N."/>
            <person name="Peitsch M.C."/>
            <person name="Ivanov N.V."/>
        </authorList>
    </citation>
    <scope>NUCLEOTIDE SEQUENCE [LARGE SCALE GENOMIC DNA]</scope>
</reference>
<evidence type="ECO:0000256" key="3">
    <source>
        <dbReference type="ARBA" id="ARBA00023274"/>
    </source>
</evidence>
<feature type="region of interest" description="Disordered" evidence="4">
    <location>
        <begin position="186"/>
        <end position="213"/>
    </location>
</feature>
<feature type="compositionally biased region" description="Acidic residues" evidence="4">
    <location>
        <begin position="195"/>
        <end position="207"/>
    </location>
</feature>
<dbReference type="RefSeq" id="XP_009785661.1">
    <property type="nucleotide sequence ID" value="XM_009787359.1"/>
</dbReference>
<dbReference type="STRING" id="4096.A0A1U7X7K6"/>
<dbReference type="GO" id="GO:0003735">
    <property type="term" value="F:structural constituent of ribosome"/>
    <property type="evidence" value="ECO:0007669"/>
    <property type="project" value="TreeGrafter"/>
</dbReference>
<keyword evidence="3" id="KW-0687">Ribonucleoprotein</keyword>
<dbReference type="GO" id="GO:0022625">
    <property type="term" value="C:cytosolic large ribosomal subunit"/>
    <property type="evidence" value="ECO:0007669"/>
    <property type="project" value="TreeGrafter"/>
</dbReference>
<keyword evidence="5" id="KW-1185">Reference proteome</keyword>
<evidence type="ECO:0000313" key="5">
    <source>
        <dbReference type="Proteomes" id="UP000189701"/>
    </source>
</evidence>